<dbReference type="Pfam" id="PF17765">
    <property type="entry name" value="MLTR_LBD"/>
    <property type="match status" value="1"/>
</dbReference>
<feature type="domain" description="HTH cro/C1-type" evidence="1">
    <location>
        <begin position="35"/>
        <end position="89"/>
    </location>
</feature>
<accession>A0A501PID4</accession>
<evidence type="ECO:0000313" key="3">
    <source>
        <dbReference type="Proteomes" id="UP000319148"/>
    </source>
</evidence>
<evidence type="ECO:0000259" key="1">
    <source>
        <dbReference type="PROSITE" id="PS50943"/>
    </source>
</evidence>
<dbReference type="GO" id="GO:0003677">
    <property type="term" value="F:DNA binding"/>
    <property type="evidence" value="ECO:0007669"/>
    <property type="project" value="InterPro"/>
</dbReference>
<dbReference type="AlphaFoldDB" id="A0A501PID4"/>
<dbReference type="PANTHER" id="PTHR35010">
    <property type="entry name" value="BLL4672 PROTEIN-RELATED"/>
    <property type="match status" value="1"/>
</dbReference>
<dbReference type="InterPro" id="IPR001387">
    <property type="entry name" value="Cro/C1-type_HTH"/>
</dbReference>
<dbReference type="PANTHER" id="PTHR35010:SF4">
    <property type="entry name" value="BLL5781 PROTEIN"/>
    <property type="match status" value="1"/>
</dbReference>
<reference evidence="3" key="1">
    <citation type="submission" date="2019-06" db="EMBL/GenBank/DDBJ databases">
        <title>The complete genome of Emcibacter congregatus ZYLT.</title>
        <authorList>
            <person name="Zhao Z."/>
        </authorList>
    </citation>
    <scope>NUCLEOTIDE SEQUENCE [LARGE SCALE GENOMIC DNA]</scope>
    <source>
        <strain evidence="3">MCCC 1A06723</strain>
    </source>
</reference>
<dbReference type="Gene3D" id="1.10.260.40">
    <property type="entry name" value="lambda repressor-like DNA-binding domains"/>
    <property type="match status" value="1"/>
</dbReference>
<dbReference type="Gene3D" id="3.30.450.180">
    <property type="match status" value="1"/>
</dbReference>
<dbReference type="InterPro" id="IPR041413">
    <property type="entry name" value="MLTR_LBD"/>
</dbReference>
<evidence type="ECO:0000313" key="2">
    <source>
        <dbReference type="EMBL" id="TPD60240.1"/>
    </source>
</evidence>
<proteinExistence type="predicted"/>
<comment type="caution">
    <text evidence="2">The sequence shown here is derived from an EMBL/GenBank/DDBJ whole genome shotgun (WGS) entry which is preliminary data.</text>
</comment>
<name>A0A501PID4_9PROT</name>
<dbReference type="SUPFAM" id="SSF47413">
    <property type="entry name" value="lambda repressor-like DNA-binding domains"/>
    <property type="match status" value="1"/>
</dbReference>
<dbReference type="EMBL" id="VFIY01000008">
    <property type="protein sequence ID" value="TPD60240.1"/>
    <property type="molecule type" value="Genomic_DNA"/>
</dbReference>
<dbReference type="InterPro" id="IPR010982">
    <property type="entry name" value="Lambda_DNA-bd_dom_sf"/>
</dbReference>
<dbReference type="CDD" id="cd00093">
    <property type="entry name" value="HTH_XRE"/>
    <property type="match status" value="1"/>
</dbReference>
<dbReference type="OrthoDB" id="9785973at2"/>
<dbReference type="SMART" id="SM00530">
    <property type="entry name" value="HTH_XRE"/>
    <property type="match status" value="1"/>
</dbReference>
<dbReference type="Proteomes" id="UP000319148">
    <property type="component" value="Unassembled WGS sequence"/>
</dbReference>
<gene>
    <name evidence="2" type="ORF">FIV46_09315</name>
</gene>
<protein>
    <submittedName>
        <fullName evidence="2">Helix-turn-helix transcriptional regulator</fullName>
    </submittedName>
</protein>
<dbReference type="PROSITE" id="PS50943">
    <property type="entry name" value="HTH_CROC1"/>
    <property type="match status" value="1"/>
</dbReference>
<keyword evidence="3" id="KW-1185">Reference proteome</keyword>
<organism evidence="2 3">
    <name type="scientific">Emcibacter nanhaiensis</name>
    <dbReference type="NCBI Taxonomy" id="1505037"/>
    <lineage>
        <taxon>Bacteria</taxon>
        <taxon>Pseudomonadati</taxon>
        <taxon>Pseudomonadota</taxon>
        <taxon>Alphaproteobacteria</taxon>
        <taxon>Emcibacterales</taxon>
        <taxon>Emcibacteraceae</taxon>
        <taxon>Emcibacter</taxon>
    </lineage>
</organism>
<dbReference type="Pfam" id="PF01381">
    <property type="entry name" value="HTH_3"/>
    <property type="match status" value="1"/>
</dbReference>
<sequence length="281" mass="32033">MTMETLHGVRRSKMSETGPRLPKMTLARMTLGTLLRQWRKNSGLSQLDLALDIGVSTRHLSFLECDKALPSEPMLKAISTLLDIPEAEQNMLRLAAGFKPLPYKHGPETEEHGRVRKIIEQVKRAHKDVPLLVKDQIWDIIDLNNPAQRFFKTLTGRSLLLEDHFVNVLELIFAPDLLRKHIVNWEDVADATVRHVHHETGLASENPAFQAVLDRVMDFSGFRERWINPLSMNANQYATRYIFNEGGKRRSYDSVLISLGAPYEAILGGIRFDTFHAVTDE</sequence>